<evidence type="ECO:0000259" key="3">
    <source>
        <dbReference type="PROSITE" id="PS50002"/>
    </source>
</evidence>
<dbReference type="Gene3D" id="2.30.30.40">
    <property type="entry name" value="SH3 Domains"/>
    <property type="match status" value="1"/>
</dbReference>
<dbReference type="InterPro" id="IPR037213">
    <property type="entry name" value="Run_dom_sf"/>
</dbReference>
<keyword evidence="6" id="KW-1185">Reference proteome</keyword>
<keyword evidence="1 2" id="KW-0728">SH3 domain</keyword>
<evidence type="ECO:0000256" key="1">
    <source>
        <dbReference type="ARBA" id="ARBA00022443"/>
    </source>
</evidence>
<proteinExistence type="predicted"/>
<name>A0A8E0VGH7_9TREM</name>
<feature type="domain" description="RUN" evidence="4">
    <location>
        <begin position="309"/>
        <end position="473"/>
    </location>
</feature>
<dbReference type="CDD" id="cd11813">
    <property type="entry name" value="SH3_SGSM3"/>
    <property type="match status" value="1"/>
</dbReference>
<dbReference type="Proteomes" id="UP000728185">
    <property type="component" value="Unassembled WGS sequence"/>
</dbReference>
<dbReference type="InterPro" id="IPR047343">
    <property type="entry name" value="RUSC1_2"/>
</dbReference>
<evidence type="ECO:0000256" key="2">
    <source>
        <dbReference type="PROSITE-ProRule" id="PRU00192"/>
    </source>
</evidence>
<dbReference type="Pfam" id="PF02759">
    <property type="entry name" value="RUN"/>
    <property type="match status" value="1"/>
</dbReference>
<dbReference type="SUPFAM" id="SSF50044">
    <property type="entry name" value="SH3-domain"/>
    <property type="match status" value="1"/>
</dbReference>
<accession>A0A8E0VGH7</accession>
<dbReference type="PANTHER" id="PTHR15591">
    <property type="entry name" value="RUN AND SH3 DOMAIN CONTAINING"/>
    <property type="match status" value="1"/>
</dbReference>
<dbReference type="Pfam" id="PF00018">
    <property type="entry name" value="SH3_1"/>
    <property type="match status" value="1"/>
</dbReference>
<dbReference type="PROSITE" id="PS50826">
    <property type="entry name" value="RUN"/>
    <property type="match status" value="1"/>
</dbReference>
<dbReference type="AlphaFoldDB" id="A0A8E0VGH7"/>
<dbReference type="GO" id="GO:0031410">
    <property type="term" value="C:cytoplasmic vesicle"/>
    <property type="evidence" value="ECO:0007669"/>
    <property type="project" value="TreeGrafter"/>
</dbReference>
<dbReference type="SMART" id="SM00593">
    <property type="entry name" value="RUN"/>
    <property type="match status" value="1"/>
</dbReference>
<dbReference type="SUPFAM" id="SSF140741">
    <property type="entry name" value="RUN domain-like"/>
    <property type="match status" value="1"/>
</dbReference>
<dbReference type="InterPro" id="IPR001452">
    <property type="entry name" value="SH3_domain"/>
</dbReference>
<dbReference type="EMBL" id="LUCM01009389">
    <property type="protein sequence ID" value="KAA0187059.1"/>
    <property type="molecule type" value="Genomic_DNA"/>
</dbReference>
<evidence type="ECO:0000259" key="4">
    <source>
        <dbReference type="PROSITE" id="PS50826"/>
    </source>
</evidence>
<dbReference type="InterPro" id="IPR004012">
    <property type="entry name" value="Run_dom"/>
</dbReference>
<dbReference type="CDD" id="cd17688">
    <property type="entry name" value="RUN_SGSM3"/>
    <property type="match status" value="1"/>
</dbReference>
<sequence length="602" mass="68359">EEEFWLSTLFCPIDALQESELLSLSNSSQIFQTLSNAPGSISDINEVIKVAYSLNEEHLESASLSSLRRHYLAQLMVEETAVLKPDLRPNLPKQYLAKRQLKRPRSRFSNLLQSVLWSTAPQRRITGMSVPFRTALGTQTADTVDEDDAQIDLTLADDPKLKNVRQTEILMDLKQSIAQIVRHFRQTDPQHSNATMQADYSMESHGLDLETYVQNIRFRHCCCFSSHLVKVAQHRRQRAKALLDFARHEPDELGFRKNDIITVVSSEDEHCWVGELNGSRGWFPAKFVELLDERGKNYSPAGDDGVDRRIIQLVRGYFCSALGAVFTHGLKRPRLLGESGCHPWHFIEEAAAKEVERDFNSVYSRLVLCKTFRLDEEGKVLSPEEVLYRAIHTINMSHDLVSAHMDVKFRSLVCYGLNEQLLHMWLETLCSSVKVIEKWYHPWSYLRSPGWVQIKCELRVLSQFAFHLSPNYELDLEGASFVLLNPKDRSGSNRSRRLKSSLIGTMTSNALSDVNHVKPLRRLTRAASTVDPMNDPPSLARSFPAVANPVAQFSSPSEEGTLNSRFSEFTSSTIAATATASRLATENTGDMLIKYHLFSWEL</sequence>
<feature type="domain" description="SH3" evidence="3">
    <location>
        <begin position="234"/>
        <end position="293"/>
    </location>
</feature>
<dbReference type="OrthoDB" id="44736at2759"/>
<evidence type="ECO:0000313" key="5">
    <source>
        <dbReference type="EMBL" id="KAA0187059.1"/>
    </source>
</evidence>
<evidence type="ECO:0000313" key="6">
    <source>
        <dbReference type="Proteomes" id="UP000728185"/>
    </source>
</evidence>
<reference evidence="5" key="1">
    <citation type="submission" date="2019-05" db="EMBL/GenBank/DDBJ databases">
        <title>Annotation for the trematode Fasciolopsis buski.</title>
        <authorList>
            <person name="Choi Y.-J."/>
        </authorList>
    </citation>
    <scope>NUCLEOTIDE SEQUENCE</scope>
    <source>
        <strain evidence="5">HT</strain>
        <tissue evidence="5">Whole worm</tissue>
    </source>
</reference>
<comment type="caution">
    <text evidence="5">The sequence shown here is derived from an EMBL/GenBank/DDBJ whole genome shotgun (WGS) entry which is preliminary data.</text>
</comment>
<dbReference type="SMART" id="SM00326">
    <property type="entry name" value="SH3"/>
    <property type="match status" value="1"/>
</dbReference>
<dbReference type="PANTHER" id="PTHR15591:SF13">
    <property type="entry name" value="RUN DOMAIN-CONTAINING PROTEIN"/>
    <property type="match status" value="1"/>
</dbReference>
<dbReference type="FunFam" id="2.30.30.40:FF:000115">
    <property type="entry name" value="Small G protein signaling modulator 3 homolog"/>
    <property type="match status" value="1"/>
</dbReference>
<protein>
    <submittedName>
        <fullName evidence="5">Small G protein signaling modulator 3 protein</fullName>
    </submittedName>
</protein>
<feature type="non-terminal residue" evidence="5">
    <location>
        <position position="1"/>
    </location>
</feature>
<dbReference type="InterPro" id="IPR036028">
    <property type="entry name" value="SH3-like_dom_sf"/>
</dbReference>
<dbReference type="PROSITE" id="PS50002">
    <property type="entry name" value="SH3"/>
    <property type="match status" value="1"/>
</dbReference>
<gene>
    <name evidence="5" type="ORF">FBUS_05044</name>
</gene>
<dbReference type="Gene3D" id="1.20.58.900">
    <property type="match status" value="1"/>
</dbReference>
<organism evidence="5 6">
    <name type="scientific">Fasciolopsis buskii</name>
    <dbReference type="NCBI Taxonomy" id="27845"/>
    <lineage>
        <taxon>Eukaryota</taxon>
        <taxon>Metazoa</taxon>
        <taxon>Spiralia</taxon>
        <taxon>Lophotrochozoa</taxon>
        <taxon>Platyhelminthes</taxon>
        <taxon>Trematoda</taxon>
        <taxon>Digenea</taxon>
        <taxon>Plagiorchiida</taxon>
        <taxon>Echinostomata</taxon>
        <taxon>Echinostomatoidea</taxon>
        <taxon>Fasciolidae</taxon>
        <taxon>Fasciolopsis</taxon>
    </lineage>
</organism>
<dbReference type="InterPro" id="IPR035833">
    <property type="entry name" value="SGSM3_SH3"/>
</dbReference>